<organism evidence="2 3">
    <name type="scientific">Saccharothrix ecbatanensis</name>
    <dbReference type="NCBI Taxonomy" id="1105145"/>
    <lineage>
        <taxon>Bacteria</taxon>
        <taxon>Bacillati</taxon>
        <taxon>Actinomycetota</taxon>
        <taxon>Actinomycetes</taxon>
        <taxon>Pseudonocardiales</taxon>
        <taxon>Pseudonocardiaceae</taxon>
        <taxon>Saccharothrix</taxon>
    </lineage>
</organism>
<comment type="caution">
    <text evidence="2">The sequence shown here is derived from an EMBL/GenBank/DDBJ whole genome shotgun (WGS) entry which is preliminary data.</text>
</comment>
<feature type="transmembrane region" description="Helical" evidence="1">
    <location>
        <begin position="91"/>
        <end position="110"/>
    </location>
</feature>
<evidence type="ECO:0000313" key="2">
    <source>
        <dbReference type="EMBL" id="MBB5805668.1"/>
    </source>
</evidence>
<feature type="transmembrane region" description="Helical" evidence="1">
    <location>
        <begin position="154"/>
        <end position="178"/>
    </location>
</feature>
<feature type="transmembrane region" description="Helical" evidence="1">
    <location>
        <begin position="122"/>
        <end position="142"/>
    </location>
</feature>
<name>A0A7W9HNP9_9PSEU</name>
<dbReference type="Proteomes" id="UP000552097">
    <property type="component" value="Unassembled WGS sequence"/>
</dbReference>
<evidence type="ECO:0000256" key="1">
    <source>
        <dbReference type="SAM" id="Phobius"/>
    </source>
</evidence>
<feature type="transmembrane region" description="Helical" evidence="1">
    <location>
        <begin position="48"/>
        <end position="71"/>
    </location>
</feature>
<gene>
    <name evidence="2" type="ORF">F4560_005436</name>
</gene>
<keyword evidence="1" id="KW-0472">Membrane</keyword>
<keyword evidence="1" id="KW-0812">Transmembrane</keyword>
<accession>A0A7W9HNP9</accession>
<keyword evidence="3" id="KW-1185">Reference proteome</keyword>
<dbReference type="AlphaFoldDB" id="A0A7W9HNP9"/>
<dbReference type="EMBL" id="JACHMO010000001">
    <property type="protein sequence ID" value="MBB5805668.1"/>
    <property type="molecule type" value="Genomic_DNA"/>
</dbReference>
<dbReference type="RefSeq" id="WP_184924352.1">
    <property type="nucleotide sequence ID" value="NZ_JACHMO010000001.1"/>
</dbReference>
<feature type="transmembrane region" description="Helical" evidence="1">
    <location>
        <begin position="184"/>
        <end position="205"/>
    </location>
</feature>
<sequence length="208" mass="22549">MTTRTQVKPQWRIPAALILLSAIPVVAGMFRTVQLVAGAEVTPDNARFFASPVPVLLHIVSVTVYCVVGAFQFVPGLRGRRSGWHRLAGRFLVPCGLVAAASGLWMTLFYPHGPAVGDLLTVIRVGFGTFMFVALILGLIAIRKRSFTTHRAWMIRAYAIALGAGSQAVIIGTWMLAVGPPDEFANALLMAAAWTLNLAVAERVIRRR</sequence>
<dbReference type="Pfam" id="PF10067">
    <property type="entry name" value="DUF2306"/>
    <property type="match status" value="1"/>
</dbReference>
<reference evidence="2 3" key="1">
    <citation type="submission" date="2020-08" db="EMBL/GenBank/DDBJ databases">
        <title>Sequencing the genomes of 1000 actinobacteria strains.</title>
        <authorList>
            <person name="Klenk H.-P."/>
        </authorList>
    </citation>
    <scope>NUCLEOTIDE SEQUENCE [LARGE SCALE GENOMIC DNA]</scope>
    <source>
        <strain evidence="2 3">DSM 45486</strain>
    </source>
</reference>
<dbReference type="InterPro" id="IPR018750">
    <property type="entry name" value="DUF2306_membrane"/>
</dbReference>
<proteinExistence type="predicted"/>
<protein>
    <submittedName>
        <fullName evidence="2">Uncharacterized protein</fullName>
    </submittedName>
</protein>
<evidence type="ECO:0000313" key="3">
    <source>
        <dbReference type="Proteomes" id="UP000552097"/>
    </source>
</evidence>
<keyword evidence="1" id="KW-1133">Transmembrane helix</keyword>